<evidence type="ECO:0000259" key="3">
    <source>
        <dbReference type="Pfam" id="PF00497"/>
    </source>
</evidence>
<dbReference type="AlphaFoldDB" id="A0A385Z8K5"/>
<evidence type="ECO:0000313" key="5">
    <source>
        <dbReference type="Proteomes" id="UP000265560"/>
    </source>
</evidence>
<name>A0A385Z8K5_9PSED</name>
<dbReference type="PANTHER" id="PTHR35936:SF19">
    <property type="entry name" value="AMINO-ACID-BINDING PROTEIN YXEM-RELATED"/>
    <property type="match status" value="1"/>
</dbReference>
<dbReference type="EMBL" id="CP032419">
    <property type="protein sequence ID" value="AYC35121.1"/>
    <property type="molecule type" value="Genomic_DNA"/>
</dbReference>
<evidence type="ECO:0000256" key="2">
    <source>
        <dbReference type="ARBA" id="ARBA00022729"/>
    </source>
</evidence>
<dbReference type="KEGG" id="pcav:D3880_17025"/>
<sequence>MPLHRPRHWLMGLLLGGQLAVAQADEAAQRYGCEQPIRLALYQNLVFYREGQGIDPDMVVELQRRSGCRFDISLLPRSEIWARLQAGSLDMSTSGIATSERRRFAFFVPYLYLRNKLILPASLALQVESLDAFERLTGARLGVIRGYRHGPYLDNGVRVLRGEGRVLEFSDDTARFAALREGEVSALIGHDLNLSGSLPAEQQLDYRVVDVVPGPAVPHGLILARKHFSPAQAAAWLRLVEAMRLDGSLAGIMHAHAPPALADELLNSGYHYELAKQGRQP</sequence>
<accession>A0A385Z8K5</accession>
<proteinExistence type="inferred from homology"/>
<dbReference type="InterPro" id="IPR001638">
    <property type="entry name" value="Solute-binding_3/MltF_N"/>
</dbReference>
<gene>
    <name evidence="4" type="ORF">D3880_17025</name>
</gene>
<dbReference type="OrthoDB" id="8587625at2"/>
<comment type="similarity">
    <text evidence="1">Belongs to the bacterial solute-binding protein 3 family.</text>
</comment>
<keyword evidence="5" id="KW-1185">Reference proteome</keyword>
<dbReference type="PANTHER" id="PTHR35936">
    <property type="entry name" value="MEMBRANE-BOUND LYTIC MUREIN TRANSGLYCOSYLASE F"/>
    <property type="match status" value="1"/>
</dbReference>
<reference evidence="5" key="1">
    <citation type="submission" date="2018-09" db="EMBL/GenBank/DDBJ databases">
        <authorList>
            <person name="Zhu H."/>
        </authorList>
    </citation>
    <scope>NUCLEOTIDE SEQUENCE [LARGE SCALE GENOMIC DNA]</scope>
    <source>
        <strain evidence="5">K2W31S-8</strain>
    </source>
</reference>
<organism evidence="4 5">
    <name type="scientific">Pseudomonas cavernae</name>
    <dbReference type="NCBI Taxonomy" id="2320867"/>
    <lineage>
        <taxon>Bacteria</taxon>
        <taxon>Pseudomonadati</taxon>
        <taxon>Pseudomonadota</taxon>
        <taxon>Gammaproteobacteria</taxon>
        <taxon>Pseudomonadales</taxon>
        <taxon>Pseudomonadaceae</taxon>
        <taxon>Pseudomonas</taxon>
    </lineage>
</organism>
<evidence type="ECO:0000256" key="1">
    <source>
        <dbReference type="ARBA" id="ARBA00010333"/>
    </source>
</evidence>
<keyword evidence="2" id="KW-0732">Signal</keyword>
<protein>
    <submittedName>
        <fullName evidence="4">ABC transporter substrate-binding protein</fullName>
    </submittedName>
</protein>
<dbReference type="Pfam" id="PF00497">
    <property type="entry name" value="SBP_bac_3"/>
    <property type="match status" value="1"/>
</dbReference>
<dbReference type="SUPFAM" id="SSF53850">
    <property type="entry name" value="Periplasmic binding protein-like II"/>
    <property type="match status" value="1"/>
</dbReference>
<evidence type="ECO:0000313" key="4">
    <source>
        <dbReference type="EMBL" id="AYC35121.1"/>
    </source>
</evidence>
<feature type="domain" description="Solute-binding protein family 3/N-terminal" evidence="3">
    <location>
        <begin position="50"/>
        <end position="224"/>
    </location>
</feature>
<dbReference type="Gene3D" id="3.40.190.10">
    <property type="entry name" value="Periplasmic binding protein-like II"/>
    <property type="match status" value="2"/>
</dbReference>
<dbReference type="Proteomes" id="UP000265560">
    <property type="component" value="Chromosome"/>
</dbReference>